<keyword evidence="3" id="KW-1185">Reference proteome</keyword>
<evidence type="ECO:0000313" key="2">
    <source>
        <dbReference type="EMBL" id="CAI5439805.1"/>
    </source>
</evidence>
<feature type="compositionally biased region" description="Basic and acidic residues" evidence="1">
    <location>
        <begin position="328"/>
        <end position="337"/>
    </location>
</feature>
<dbReference type="OrthoDB" id="5808382at2759"/>
<feature type="region of interest" description="Disordered" evidence="1">
    <location>
        <begin position="322"/>
        <end position="428"/>
    </location>
</feature>
<proteinExistence type="predicted"/>
<name>A0A9P1MU56_9PELO</name>
<evidence type="ECO:0000313" key="3">
    <source>
        <dbReference type="Proteomes" id="UP001152747"/>
    </source>
</evidence>
<protein>
    <submittedName>
        <fullName evidence="2">Uncharacterized protein</fullName>
    </submittedName>
</protein>
<dbReference type="EMBL" id="CANHGI010000001">
    <property type="protein sequence ID" value="CAI5439805.1"/>
    <property type="molecule type" value="Genomic_DNA"/>
</dbReference>
<feature type="compositionally biased region" description="Acidic residues" evidence="1">
    <location>
        <begin position="359"/>
        <end position="379"/>
    </location>
</feature>
<accession>A0A9P1MU56</accession>
<reference evidence="2" key="1">
    <citation type="submission" date="2022-11" db="EMBL/GenBank/DDBJ databases">
        <authorList>
            <person name="Kikuchi T."/>
        </authorList>
    </citation>
    <scope>NUCLEOTIDE SEQUENCE</scope>
    <source>
        <strain evidence="2">PS1010</strain>
    </source>
</reference>
<dbReference type="Proteomes" id="UP001152747">
    <property type="component" value="Unassembled WGS sequence"/>
</dbReference>
<feature type="compositionally biased region" description="Acidic residues" evidence="1">
    <location>
        <begin position="387"/>
        <end position="401"/>
    </location>
</feature>
<dbReference type="AlphaFoldDB" id="A0A9P1MU56"/>
<sequence>MFEQYIRELNIYSRFKMRRMGLADENMYYLCQCDDRLNKSGNGRAGRQQEQNMHCTAFIRVFDWRHISKREATPVTIDYCMDHLEHVHQHENPGARDDLFDVYSPEVFVREIEDRRLRTQKLLEDNSLQRIKRPLEVRSVAPLARVRPSFGTRALAPPIAAQLAGGNANPFVDTYFSDETSDHRKRYKVPIRMPTVLSSTSSSSNLPSTSSGSPLKKSAEIANLAEIPVEIAPQPINFNSRSRITERCNFRDIYTYNAVVKVEDACTALIQRLQTCQHSRVAVGYKEKITSILRKANQDDALNVAATEGDVEKSWVIARPIRGRPPKKRGEDEKHLGEEEEIEVEEGTAAAKKSRLEEHLEEDEEQHLEEAAEIPEQPEIEQQQQIAEEEEVEHVDFEVEEQPPQMNLGAGESRAGRPRKTPARLVEQ</sequence>
<evidence type="ECO:0000256" key="1">
    <source>
        <dbReference type="SAM" id="MobiDB-lite"/>
    </source>
</evidence>
<comment type="caution">
    <text evidence="2">The sequence shown here is derived from an EMBL/GenBank/DDBJ whole genome shotgun (WGS) entry which is preliminary data.</text>
</comment>
<organism evidence="2 3">
    <name type="scientific">Caenorhabditis angaria</name>
    <dbReference type="NCBI Taxonomy" id="860376"/>
    <lineage>
        <taxon>Eukaryota</taxon>
        <taxon>Metazoa</taxon>
        <taxon>Ecdysozoa</taxon>
        <taxon>Nematoda</taxon>
        <taxon>Chromadorea</taxon>
        <taxon>Rhabditida</taxon>
        <taxon>Rhabditina</taxon>
        <taxon>Rhabditomorpha</taxon>
        <taxon>Rhabditoidea</taxon>
        <taxon>Rhabditidae</taxon>
        <taxon>Peloderinae</taxon>
        <taxon>Caenorhabditis</taxon>
    </lineage>
</organism>
<gene>
    <name evidence="2" type="ORF">CAMP_LOCUS2442</name>
</gene>